<dbReference type="AlphaFoldDB" id="A0A069AUW9"/>
<feature type="domain" description="4'-phosphopantetheinyl transferase" evidence="9">
    <location>
        <begin position="6"/>
        <end position="118"/>
    </location>
</feature>
<evidence type="ECO:0000256" key="5">
    <source>
        <dbReference type="ARBA" id="ARBA00022842"/>
    </source>
</evidence>
<feature type="binding site" evidence="8">
    <location>
        <position position="57"/>
    </location>
    <ligand>
        <name>Mg(2+)</name>
        <dbReference type="ChEBI" id="CHEBI:18420"/>
    </ligand>
</feature>
<keyword evidence="4 8" id="KW-0276">Fatty acid metabolism</keyword>
<dbReference type="NCBIfam" id="TIGR00556">
    <property type="entry name" value="pantethn_trn"/>
    <property type="match status" value="1"/>
</dbReference>
<evidence type="ECO:0000313" key="12">
    <source>
        <dbReference type="EMBL" id="CDT38954.1"/>
    </source>
</evidence>
<dbReference type="EMBL" id="LK932531">
    <property type="protein sequence ID" value="CDS89776.1"/>
    <property type="molecule type" value="Genomic_DNA"/>
</dbReference>
<evidence type="ECO:0000313" key="10">
    <source>
        <dbReference type="EMBL" id="CDS89776.1"/>
    </source>
</evidence>
<evidence type="ECO:0000313" key="11">
    <source>
        <dbReference type="EMBL" id="CDS89981.1"/>
    </source>
</evidence>
<dbReference type="EMBL" id="LK933138">
    <property type="protein sequence ID" value="CDT38954.1"/>
    <property type="molecule type" value="Genomic_DNA"/>
</dbReference>
<proteinExistence type="inferred from homology"/>
<gene>
    <name evidence="8 12" type="primary">acpS</name>
    <name evidence="12" type="ORF">BN1095_460037</name>
    <name evidence="10" type="ORF">BN1096_760051</name>
    <name evidence="11" type="ORF">BN1097_760053</name>
</gene>
<dbReference type="InterPro" id="IPR008278">
    <property type="entry name" value="4-PPantetheinyl_Trfase_dom"/>
</dbReference>
<evidence type="ECO:0000256" key="1">
    <source>
        <dbReference type="ARBA" id="ARBA00022516"/>
    </source>
</evidence>
<dbReference type="PATRIC" id="fig|1496.842.peg.2314"/>
<dbReference type="InterPro" id="IPR037143">
    <property type="entry name" value="4-PPantetheinyl_Trfase_dom_sf"/>
</dbReference>
<keyword evidence="6 8" id="KW-0443">Lipid metabolism</keyword>
<evidence type="ECO:0000256" key="8">
    <source>
        <dbReference type="HAMAP-Rule" id="MF_00101"/>
    </source>
</evidence>
<keyword evidence="1 8" id="KW-0444">Lipid biosynthesis</keyword>
<dbReference type="Gene3D" id="3.90.470.20">
    <property type="entry name" value="4'-phosphopantetheinyl transferase domain"/>
    <property type="match status" value="1"/>
</dbReference>
<dbReference type="InterPro" id="IPR004568">
    <property type="entry name" value="Ppantetheine-prot_Trfase_dom"/>
</dbReference>
<dbReference type="GO" id="GO:0006633">
    <property type="term" value="P:fatty acid biosynthetic process"/>
    <property type="evidence" value="ECO:0007669"/>
    <property type="project" value="UniProtKB-UniRule"/>
</dbReference>
<dbReference type="GO" id="GO:0005737">
    <property type="term" value="C:cytoplasm"/>
    <property type="evidence" value="ECO:0007669"/>
    <property type="project" value="UniProtKB-SubCell"/>
</dbReference>
<evidence type="ECO:0000256" key="3">
    <source>
        <dbReference type="ARBA" id="ARBA00022723"/>
    </source>
</evidence>
<dbReference type="EC" id="2.7.8.7" evidence="8"/>
<dbReference type="NCBIfam" id="TIGR00516">
    <property type="entry name" value="acpS"/>
    <property type="match status" value="1"/>
</dbReference>
<keyword evidence="7 8" id="KW-0275">Fatty acid biosynthesis</keyword>
<reference evidence="12" key="1">
    <citation type="submission" date="2014-07" db="EMBL/GenBank/DDBJ databases">
        <authorList>
            <person name="Monot Marc"/>
        </authorList>
    </citation>
    <scope>NUCLEOTIDE SEQUENCE</scope>
    <source>
        <strain evidence="12">7032989</strain>
        <strain evidence="11">7032994</strain>
    </source>
</reference>
<keyword evidence="2 8" id="KW-0808">Transferase</keyword>
<evidence type="ECO:0000256" key="6">
    <source>
        <dbReference type="ARBA" id="ARBA00023098"/>
    </source>
</evidence>
<protein>
    <recommendedName>
        <fullName evidence="8">Holo-[acyl-carrier-protein] synthase</fullName>
        <shortName evidence="8">Holo-ACP synthase</shortName>
        <ecNumber evidence="8">2.7.8.7</ecNumber>
    </recommendedName>
    <alternativeName>
        <fullName evidence="8">4'-phosphopantetheinyl transferase AcpS</fullName>
    </alternativeName>
</protein>
<sequence length="126" mass="14411">MNIFDIGVDIIEIDRIRKAVDKNNRFLEKIFTDREIEYFNSKNFKAESIAGNFAAKEAISKSIGTGIRVFNFKDIEVLRNEMGKPIVKTYNNLAKMCIDYNVLEIKVSISHSKDYAIANAITIIKD</sequence>
<dbReference type="EMBL" id="LK932416">
    <property type="protein sequence ID" value="CDS89981.1"/>
    <property type="molecule type" value="Genomic_DNA"/>
</dbReference>
<comment type="cofactor">
    <cofactor evidence="8">
        <name>Mg(2+)</name>
        <dbReference type="ChEBI" id="CHEBI:18420"/>
    </cofactor>
</comment>
<comment type="subcellular location">
    <subcellularLocation>
        <location evidence="8">Cytoplasm</location>
    </subcellularLocation>
</comment>
<name>A0A069AUW9_CLODI</name>
<comment type="function">
    <text evidence="8">Transfers the 4'-phosphopantetheine moiety from coenzyme A to a Ser of acyl-carrier-protein.</text>
</comment>
<dbReference type="GO" id="GO:0000287">
    <property type="term" value="F:magnesium ion binding"/>
    <property type="evidence" value="ECO:0007669"/>
    <property type="project" value="UniProtKB-UniRule"/>
</dbReference>
<evidence type="ECO:0000256" key="7">
    <source>
        <dbReference type="ARBA" id="ARBA00023160"/>
    </source>
</evidence>
<keyword evidence="5 8" id="KW-0460">Magnesium</keyword>
<dbReference type="SUPFAM" id="SSF56214">
    <property type="entry name" value="4'-phosphopantetheinyl transferase"/>
    <property type="match status" value="1"/>
</dbReference>
<organism evidence="12">
    <name type="scientific">Clostridioides difficile</name>
    <name type="common">Peptoclostridium difficile</name>
    <dbReference type="NCBI Taxonomy" id="1496"/>
    <lineage>
        <taxon>Bacteria</taxon>
        <taxon>Bacillati</taxon>
        <taxon>Bacillota</taxon>
        <taxon>Clostridia</taxon>
        <taxon>Peptostreptococcales</taxon>
        <taxon>Peptostreptococcaceae</taxon>
        <taxon>Clostridioides</taxon>
    </lineage>
</organism>
<dbReference type="HAMAP" id="MF_00101">
    <property type="entry name" value="AcpS"/>
    <property type="match status" value="1"/>
</dbReference>
<evidence type="ECO:0000259" key="9">
    <source>
        <dbReference type="Pfam" id="PF01648"/>
    </source>
</evidence>
<feature type="binding site" evidence="8">
    <location>
        <position position="9"/>
    </location>
    <ligand>
        <name>Mg(2+)</name>
        <dbReference type="ChEBI" id="CHEBI:18420"/>
    </ligand>
</feature>
<accession>A0A069AUW9</accession>
<comment type="catalytic activity">
    <reaction evidence="8">
        <text>apo-[ACP] + CoA = holo-[ACP] + adenosine 3',5'-bisphosphate + H(+)</text>
        <dbReference type="Rhea" id="RHEA:12068"/>
        <dbReference type="Rhea" id="RHEA-COMP:9685"/>
        <dbReference type="Rhea" id="RHEA-COMP:9690"/>
        <dbReference type="ChEBI" id="CHEBI:15378"/>
        <dbReference type="ChEBI" id="CHEBI:29999"/>
        <dbReference type="ChEBI" id="CHEBI:57287"/>
        <dbReference type="ChEBI" id="CHEBI:58343"/>
        <dbReference type="ChEBI" id="CHEBI:64479"/>
        <dbReference type="EC" id="2.7.8.7"/>
    </reaction>
</comment>
<evidence type="ECO:0000256" key="4">
    <source>
        <dbReference type="ARBA" id="ARBA00022832"/>
    </source>
</evidence>
<comment type="similarity">
    <text evidence="8">Belongs to the P-Pant transferase superfamily. AcpS family.</text>
</comment>
<evidence type="ECO:0000256" key="2">
    <source>
        <dbReference type="ARBA" id="ARBA00022679"/>
    </source>
</evidence>
<keyword evidence="3 8" id="KW-0479">Metal-binding</keyword>
<dbReference type="InterPro" id="IPR002582">
    <property type="entry name" value="ACPS"/>
</dbReference>
<dbReference type="Pfam" id="PF01648">
    <property type="entry name" value="ACPS"/>
    <property type="match status" value="1"/>
</dbReference>
<dbReference type="GO" id="GO:0008897">
    <property type="term" value="F:holo-[acyl-carrier-protein] synthase activity"/>
    <property type="evidence" value="ECO:0007669"/>
    <property type="project" value="UniProtKB-UniRule"/>
</dbReference>
<keyword evidence="8" id="KW-0963">Cytoplasm</keyword>
<dbReference type="RefSeq" id="WP_009898706.1">
    <property type="nucleotide sequence ID" value="NZ_BAABSG010000010.1"/>
</dbReference>